<evidence type="ECO:0000256" key="1">
    <source>
        <dbReference type="ARBA" id="ARBA00022428"/>
    </source>
</evidence>
<comment type="pathway">
    <text evidence="3">Quinol/quinone metabolism; 1,4-dihydroxy-2-naphthoate biosynthesis; 1,4-dihydroxy-2-naphthoate from chorismate: step 3/7.</text>
</comment>
<dbReference type="SUPFAM" id="SSF53474">
    <property type="entry name" value="alpha/beta-Hydrolases"/>
    <property type="match status" value="1"/>
</dbReference>
<sequence>MVVLSCQRITPVKVSPAQPWLVCLHGLLGSGEDWRPIIPFCGDWPLLLVDLPGHGASQRVAAGDFAQLSQQLALTIAQQGIERYWLLGYSLGGRLAMYHACCAQPRAMQGLLVEGGNPGLDAAHLREARLAHDLGWARRFRHETLETVLDDWYRQAVFADLDAGQRNALVALRRHNHGAAVAAMLEATSLGRQPWLVDKLRRLVIPFGYLCGVRDLKFQTLAMQYGLPLMRVAQAGHNAHQANPAEYAARIFSFISHPVKD</sequence>
<gene>
    <name evidence="3 6" type="primary">menH</name>
    <name evidence="6" type="ORF">NC803_03115</name>
    <name evidence="7" type="ORF">NC856_04815</name>
</gene>
<dbReference type="HAMAP" id="MF_01660">
    <property type="entry name" value="MenH"/>
    <property type="match status" value="1"/>
</dbReference>
<dbReference type="EC" id="4.2.99.20" evidence="3 4"/>
<evidence type="ECO:0000313" key="8">
    <source>
        <dbReference type="Proteomes" id="UP001165568"/>
    </source>
</evidence>
<dbReference type="Proteomes" id="UP001165569">
    <property type="component" value="Unassembled WGS sequence"/>
</dbReference>
<evidence type="ECO:0000259" key="5">
    <source>
        <dbReference type="Pfam" id="PF00561"/>
    </source>
</evidence>
<evidence type="ECO:0000313" key="9">
    <source>
        <dbReference type="Proteomes" id="UP001165569"/>
    </source>
</evidence>
<dbReference type="InterPro" id="IPR029058">
    <property type="entry name" value="AB_hydrolase_fold"/>
</dbReference>
<keyword evidence="8" id="KW-1185">Reference proteome</keyword>
<dbReference type="RefSeq" id="WP_264089286.1">
    <property type="nucleotide sequence ID" value="NZ_JAMPJT010000002.1"/>
</dbReference>
<keyword evidence="2 3" id="KW-0456">Lyase</keyword>
<dbReference type="Proteomes" id="UP001165568">
    <property type="component" value="Unassembled WGS sequence"/>
</dbReference>
<dbReference type="GO" id="GO:0009234">
    <property type="term" value="P:menaquinone biosynthetic process"/>
    <property type="evidence" value="ECO:0007669"/>
    <property type="project" value="UniProtKB-UniRule"/>
</dbReference>
<dbReference type="Pfam" id="PF00561">
    <property type="entry name" value="Abhydrolase_1"/>
    <property type="match status" value="1"/>
</dbReference>
<evidence type="ECO:0000256" key="3">
    <source>
        <dbReference type="HAMAP-Rule" id="MF_01660"/>
    </source>
</evidence>
<dbReference type="NCBIfam" id="TIGR03695">
    <property type="entry name" value="menH_SHCHC"/>
    <property type="match status" value="1"/>
</dbReference>
<evidence type="ECO:0000256" key="2">
    <source>
        <dbReference type="ARBA" id="ARBA00023239"/>
    </source>
</evidence>
<dbReference type="PANTHER" id="PTHR42916">
    <property type="entry name" value="2-SUCCINYL-5-ENOLPYRUVYL-6-HYDROXY-3-CYCLOHEXENE-1-CARBOXYLATE SYNTHASE"/>
    <property type="match status" value="1"/>
</dbReference>
<organism evidence="6 9">
    <name type="scientific">Brenneria izbisi</name>
    <dbReference type="NCBI Taxonomy" id="2939450"/>
    <lineage>
        <taxon>Bacteria</taxon>
        <taxon>Pseudomonadati</taxon>
        <taxon>Pseudomonadota</taxon>
        <taxon>Gammaproteobacteria</taxon>
        <taxon>Enterobacterales</taxon>
        <taxon>Pectobacteriaceae</taxon>
        <taxon>Brenneria</taxon>
    </lineage>
</organism>
<accession>A0AA41Y1T4</accession>
<comment type="pathway">
    <text evidence="3">Quinol/quinone metabolism; menaquinone biosynthesis.</text>
</comment>
<dbReference type="InterPro" id="IPR022485">
    <property type="entry name" value="SHCHC_synthase_MenH"/>
</dbReference>
<keyword evidence="1 3" id="KW-0474">Menaquinone biosynthesis</keyword>
<reference evidence="6" key="1">
    <citation type="submission" date="2022-04" db="EMBL/GenBank/DDBJ databases">
        <title>Brenneria sp. isolated from walnut trees in Serbia.</title>
        <authorList>
            <person name="Gasic K."/>
            <person name="Zlatkovic N."/>
            <person name="Kuzmanovic N."/>
        </authorList>
    </citation>
    <scope>NUCLEOTIDE SEQUENCE</scope>
    <source>
        <strain evidence="7">KBI 423</strain>
        <strain evidence="6">KBI 447</strain>
    </source>
</reference>
<protein>
    <recommendedName>
        <fullName evidence="3 4">2-succinyl-6-hydroxy-2,4-cyclohexadiene-1-carboxylate synthase</fullName>
        <shortName evidence="3">SHCHC synthase</shortName>
        <ecNumber evidence="3 4">4.2.99.20</ecNumber>
    </recommendedName>
</protein>
<comment type="function">
    <text evidence="3">Catalyzes a proton abstraction reaction that results in 2,5-elimination of pyruvate from 2-succinyl-5-enolpyruvyl-6-hydroxy-3-cyclohexene-1-carboxylate (SEPHCHC) and the formation of 2-succinyl-6-hydroxy-2,4-cyclohexadiene-1-carboxylate (SHCHC).</text>
</comment>
<dbReference type="Gene3D" id="3.40.50.1820">
    <property type="entry name" value="alpha/beta hydrolase"/>
    <property type="match status" value="1"/>
</dbReference>
<evidence type="ECO:0000313" key="6">
    <source>
        <dbReference type="EMBL" id="MCV9877846.1"/>
    </source>
</evidence>
<feature type="domain" description="AB hydrolase-1" evidence="5">
    <location>
        <begin position="19"/>
        <end position="190"/>
    </location>
</feature>
<dbReference type="AlphaFoldDB" id="A0AA41Y1T4"/>
<dbReference type="EMBL" id="JAMPJT010000002">
    <property type="protein sequence ID" value="MCV9877846.1"/>
    <property type="molecule type" value="Genomic_DNA"/>
</dbReference>
<dbReference type="InterPro" id="IPR000073">
    <property type="entry name" value="AB_hydrolase_1"/>
</dbReference>
<evidence type="ECO:0000256" key="4">
    <source>
        <dbReference type="NCBIfam" id="TIGR03695"/>
    </source>
</evidence>
<comment type="similarity">
    <text evidence="3">Belongs to the AB hydrolase superfamily. MenH family.</text>
</comment>
<dbReference type="NCBIfam" id="NF008340">
    <property type="entry name" value="PRK11126.1"/>
    <property type="match status" value="1"/>
</dbReference>
<comment type="caution">
    <text evidence="6">The sequence shown here is derived from an EMBL/GenBank/DDBJ whole genome shotgun (WGS) entry which is preliminary data.</text>
</comment>
<dbReference type="GO" id="GO:0070205">
    <property type="term" value="F:2-succinyl-6-hydroxy-2,4-cyclohexadiene-1-carboxylate synthase activity"/>
    <property type="evidence" value="ECO:0007669"/>
    <property type="project" value="UniProtKB-UniRule"/>
</dbReference>
<proteinExistence type="inferred from homology"/>
<dbReference type="PANTHER" id="PTHR42916:SF1">
    <property type="entry name" value="PROTEIN PHYLLO, CHLOROPLASTIC"/>
    <property type="match status" value="1"/>
</dbReference>
<name>A0AA41Y1T4_9GAMM</name>
<comment type="catalytic activity">
    <reaction evidence="3">
        <text>5-enolpyruvoyl-6-hydroxy-2-succinyl-cyclohex-3-ene-1-carboxylate = (1R,6R)-6-hydroxy-2-succinyl-cyclohexa-2,4-diene-1-carboxylate + pyruvate</text>
        <dbReference type="Rhea" id="RHEA:25597"/>
        <dbReference type="ChEBI" id="CHEBI:15361"/>
        <dbReference type="ChEBI" id="CHEBI:58689"/>
        <dbReference type="ChEBI" id="CHEBI:58818"/>
        <dbReference type="EC" id="4.2.99.20"/>
    </reaction>
</comment>
<dbReference type="EMBL" id="JAMPJU010000002">
    <property type="protein sequence ID" value="MCV9881590.1"/>
    <property type="molecule type" value="Genomic_DNA"/>
</dbReference>
<comment type="subunit">
    <text evidence="3">Monomer.</text>
</comment>
<evidence type="ECO:0000313" key="7">
    <source>
        <dbReference type="EMBL" id="MCV9881590.1"/>
    </source>
</evidence>